<keyword evidence="4" id="KW-0411">Iron-sulfur</keyword>
<feature type="domain" description="4Fe-4S ferredoxin-type" evidence="5">
    <location>
        <begin position="75"/>
        <end position="104"/>
    </location>
</feature>
<dbReference type="InterPro" id="IPR017896">
    <property type="entry name" value="4Fe4S_Fe-S-bd"/>
</dbReference>
<sequence length="158" mass="17229">MEKVLLLSPEKCIGCGSCELACSMAKEGEFRPALARMSVYRFEGGVNVPMACQQCDDAPCVAVCKVGALSRDEDNVVVVDGEKCIGCRMCVHACPFGNMAYHREKKMAIKCDQCGGDPQCVAFCPTKALEFLPADTVALERKKMFSRKFAQIAQEVTD</sequence>
<evidence type="ECO:0000256" key="4">
    <source>
        <dbReference type="ARBA" id="ARBA00023014"/>
    </source>
</evidence>
<dbReference type="InterPro" id="IPR017900">
    <property type="entry name" value="4Fe4S_Fe_S_CS"/>
</dbReference>
<reference evidence="7" key="1">
    <citation type="submission" date="2021-04" db="EMBL/GenBank/DDBJ databases">
        <title>A novel Synergistetes isolate from a pyrite-forming mixed culture.</title>
        <authorList>
            <person name="Bunk B."/>
            <person name="Sproer C."/>
            <person name="Spring S."/>
            <person name="Pester M."/>
        </authorList>
    </citation>
    <scope>NUCLEOTIDE SEQUENCE [LARGE SCALE GENOMIC DNA]</scope>
    <source>
        <strain evidence="7">J.5.4.2-T.3.5.2</strain>
    </source>
</reference>
<dbReference type="Proteomes" id="UP000671879">
    <property type="component" value="Chromosome"/>
</dbReference>
<dbReference type="Pfam" id="PF00037">
    <property type="entry name" value="Fer4"/>
    <property type="match status" value="1"/>
</dbReference>
<feature type="domain" description="4Fe-4S ferredoxin-type" evidence="5">
    <location>
        <begin position="42"/>
        <end position="74"/>
    </location>
</feature>
<dbReference type="PANTHER" id="PTHR43177">
    <property type="entry name" value="PROTEIN NRFC"/>
    <property type="match status" value="1"/>
</dbReference>
<dbReference type="Gene3D" id="3.30.70.20">
    <property type="match status" value="2"/>
</dbReference>
<gene>
    <name evidence="6" type="ORF">KAR29_03585</name>
</gene>
<dbReference type="Pfam" id="PF13247">
    <property type="entry name" value="Fer4_11"/>
    <property type="match status" value="1"/>
</dbReference>
<dbReference type="PANTHER" id="PTHR43177:SF3">
    <property type="entry name" value="PROTEIN NRFC HOMOLOG"/>
    <property type="match status" value="1"/>
</dbReference>
<keyword evidence="7" id="KW-1185">Reference proteome</keyword>
<evidence type="ECO:0000313" key="7">
    <source>
        <dbReference type="Proteomes" id="UP000671879"/>
    </source>
</evidence>
<feature type="domain" description="4Fe-4S ferredoxin-type" evidence="5">
    <location>
        <begin position="105"/>
        <end position="134"/>
    </location>
</feature>
<protein>
    <submittedName>
        <fullName evidence="6">4Fe-4S dicluster domain-containing protein</fullName>
    </submittedName>
</protein>
<feature type="domain" description="4Fe-4S ferredoxin-type" evidence="5">
    <location>
        <begin position="3"/>
        <end position="33"/>
    </location>
</feature>
<evidence type="ECO:0000256" key="1">
    <source>
        <dbReference type="ARBA" id="ARBA00022485"/>
    </source>
</evidence>
<dbReference type="GO" id="GO:0046872">
    <property type="term" value="F:metal ion binding"/>
    <property type="evidence" value="ECO:0007669"/>
    <property type="project" value="UniProtKB-KW"/>
</dbReference>
<dbReference type="InterPro" id="IPR050954">
    <property type="entry name" value="ET_IronSulfur_Cluster-Binding"/>
</dbReference>
<dbReference type="SUPFAM" id="SSF54862">
    <property type="entry name" value="4Fe-4S ferredoxins"/>
    <property type="match status" value="1"/>
</dbReference>
<dbReference type="RefSeq" id="WP_274374273.1">
    <property type="nucleotide sequence ID" value="NZ_CP072943.1"/>
</dbReference>
<dbReference type="KEGG" id="aram:KAR29_03585"/>
<name>A0A9Q7AK24_9BACT</name>
<dbReference type="GO" id="GO:0051539">
    <property type="term" value="F:4 iron, 4 sulfur cluster binding"/>
    <property type="evidence" value="ECO:0007669"/>
    <property type="project" value="UniProtKB-KW"/>
</dbReference>
<keyword evidence="1" id="KW-0004">4Fe-4S</keyword>
<keyword evidence="2" id="KW-0479">Metal-binding</keyword>
<dbReference type="PROSITE" id="PS51379">
    <property type="entry name" value="4FE4S_FER_2"/>
    <property type="match status" value="4"/>
</dbReference>
<dbReference type="PROSITE" id="PS00198">
    <property type="entry name" value="4FE4S_FER_1"/>
    <property type="match status" value="1"/>
</dbReference>
<organism evidence="6 7">
    <name type="scientific">Aminithiophilus ramosus</name>
    <dbReference type="NCBI Taxonomy" id="3029084"/>
    <lineage>
        <taxon>Bacteria</taxon>
        <taxon>Thermotogati</taxon>
        <taxon>Synergistota</taxon>
        <taxon>Synergistia</taxon>
        <taxon>Synergistales</taxon>
        <taxon>Aminithiophilaceae</taxon>
        <taxon>Aminithiophilus</taxon>
    </lineage>
</organism>
<dbReference type="CDD" id="cd10550">
    <property type="entry name" value="DMSOR_beta_like"/>
    <property type="match status" value="1"/>
</dbReference>
<dbReference type="AlphaFoldDB" id="A0A9Q7AK24"/>
<evidence type="ECO:0000313" key="6">
    <source>
        <dbReference type="EMBL" id="QTX33005.1"/>
    </source>
</evidence>
<evidence type="ECO:0000256" key="3">
    <source>
        <dbReference type="ARBA" id="ARBA00023004"/>
    </source>
</evidence>
<keyword evidence="3" id="KW-0408">Iron</keyword>
<evidence type="ECO:0000259" key="5">
    <source>
        <dbReference type="PROSITE" id="PS51379"/>
    </source>
</evidence>
<proteinExistence type="predicted"/>
<evidence type="ECO:0000256" key="2">
    <source>
        <dbReference type="ARBA" id="ARBA00022723"/>
    </source>
</evidence>
<dbReference type="EMBL" id="CP072943">
    <property type="protein sequence ID" value="QTX33005.1"/>
    <property type="molecule type" value="Genomic_DNA"/>
</dbReference>
<accession>A0A9Q7AK24</accession>